<dbReference type="Gene3D" id="2.40.30.170">
    <property type="match status" value="1"/>
</dbReference>
<keyword evidence="6" id="KW-1185">Reference proteome</keyword>
<dbReference type="EMBL" id="CP012836">
    <property type="protein sequence ID" value="AMQ56457.1"/>
    <property type="molecule type" value="Genomic_DNA"/>
</dbReference>
<dbReference type="SUPFAM" id="SSF111369">
    <property type="entry name" value="HlyD-like secretion proteins"/>
    <property type="match status" value="1"/>
</dbReference>
<dbReference type="Pfam" id="PF25954">
    <property type="entry name" value="Beta-barrel_RND_2"/>
    <property type="match status" value="1"/>
</dbReference>
<reference evidence="6" key="1">
    <citation type="submission" date="2015-09" db="EMBL/GenBank/DDBJ databases">
        <title>Complete sequence of Algoriphagus sp. M8-2.</title>
        <authorList>
            <person name="Shintani M."/>
        </authorList>
    </citation>
    <scope>NUCLEOTIDE SEQUENCE [LARGE SCALE GENOMIC DNA]</scope>
    <source>
        <strain evidence="6">M8-2</strain>
    </source>
</reference>
<dbReference type="InterPro" id="IPR058792">
    <property type="entry name" value="Beta-barrel_RND_2"/>
</dbReference>
<keyword evidence="2 3" id="KW-0175">Coiled coil</keyword>
<evidence type="ECO:0000256" key="3">
    <source>
        <dbReference type="SAM" id="Coils"/>
    </source>
</evidence>
<dbReference type="Gene3D" id="2.40.50.100">
    <property type="match status" value="1"/>
</dbReference>
<feature type="domain" description="CusB-like beta-barrel" evidence="4">
    <location>
        <begin position="240"/>
        <end position="311"/>
    </location>
</feature>
<dbReference type="PROSITE" id="PS51257">
    <property type="entry name" value="PROKAR_LIPOPROTEIN"/>
    <property type="match status" value="1"/>
</dbReference>
<gene>
    <name evidence="5" type="ORF">AO498_08515</name>
</gene>
<proteinExistence type="predicted"/>
<dbReference type="Proteomes" id="UP000073816">
    <property type="component" value="Chromosome"/>
</dbReference>
<dbReference type="PANTHER" id="PTHR32347">
    <property type="entry name" value="EFFLUX SYSTEM COMPONENT YKNX-RELATED"/>
    <property type="match status" value="1"/>
</dbReference>
<dbReference type="OrthoDB" id="869610at2"/>
<comment type="subcellular location">
    <subcellularLocation>
        <location evidence="1">Cell envelope</location>
    </subcellularLocation>
</comment>
<organism evidence="5 6">
    <name type="scientific">Algoriphagus sanaruensis</name>
    <dbReference type="NCBI Taxonomy" id="1727163"/>
    <lineage>
        <taxon>Bacteria</taxon>
        <taxon>Pseudomonadati</taxon>
        <taxon>Bacteroidota</taxon>
        <taxon>Cytophagia</taxon>
        <taxon>Cytophagales</taxon>
        <taxon>Cyclobacteriaceae</taxon>
        <taxon>Algoriphagus</taxon>
    </lineage>
</organism>
<feature type="coiled-coil region" evidence="3">
    <location>
        <begin position="84"/>
        <end position="111"/>
    </location>
</feature>
<dbReference type="STRING" id="1727163.AO498_08515"/>
<dbReference type="AlphaFoldDB" id="A0A142EMV2"/>
<dbReference type="GO" id="GO:0030313">
    <property type="term" value="C:cell envelope"/>
    <property type="evidence" value="ECO:0007669"/>
    <property type="project" value="UniProtKB-SubCell"/>
</dbReference>
<dbReference type="InterPro" id="IPR050465">
    <property type="entry name" value="UPF0194_transport"/>
</dbReference>
<dbReference type="KEGG" id="alm:AO498_08515"/>
<dbReference type="PATRIC" id="fig|1727163.4.peg.1777"/>
<accession>A0A142EMV2</accession>
<evidence type="ECO:0000256" key="2">
    <source>
        <dbReference type="ARBA" id="ARBA00023054"/>
    </source>
</evidence>
<dbReference type="PANTHER" id="PTHR32347:SF14">
    <property type="entry name" value="EFFLUX SYSTEM COMPONENT YKNX-RELATED"/>
    <property type="match status" value="1"/>
</dbReference>
<reference evidence="5 6" key="2">
    <citation type="journal article" date="2016" name="Genome Announc.">
        <title>Complete Genome Sequence of Algoriphagus sp. Strain M8-2, Isolated from a Brackish Lake.</title>
        <authorList>
            <person name="Muraguchi Y."/>
            <person name="Kushimoto K."/>
            <person name="Ohtsubo Y."/>
            <person name="Suzuki T."/>
            <person name="Dohra H."/>
            <person name="Kimbara K."/>
            <person name="Shintani M."/>
        </authorList>
    </citation>
    <scope>NUCLEOTIDE SEQUENCE [LARGE SCALE GENOMIC DNA]</scope>
    <source>
        <strain evidence="5 6">M8-2</strain>
    </source>
</reference>
<protein>
    <submittedName>
        <fullName evidence="5">RND transporter</fullName>
    </submittedName>
</protein>
<evidence type="ECO:0000313" key="6">
    <source>
        <dbReference type="Proteomes" id="UP000073816"/>
    </source>
</evidence>
<evidence type="ECO:0000313" key="5">
    <source>
        <dbReference type="EMBL" id="AMQ56457.1"/>
    </source>
</evidence>
<sequence>MNRFDFKFNSSFKFSLFLFIVVLSGCSPSEDTPIFPEKKSISESVYASGVIKAKDQYEAYALANGPIQEFFVKEGDTVRVGTPILKIFNESEKLRRENAELAQKYADQQSNQTRLKDLELNIKLAKDKLTNDSLIWAKTQSLWNQGIGTEIELEQKKLAFQSSKTSYESSLLKYQDLQREITFNSQSASKNLRISEILENEYILRSKIDGIVYSLPKEIGEMVSPQVTLAVIGSTSDFYLELQIDEYDISKVKQGQRVMVIMDSFKDQTFEAEVTRIIPIMDSKSKTFTVEAEFTQAPERLFPNLTLEANILTNKRESTLVIPRKYVFRDSLVIAESGDTLRVKTGIKNYEFTEILEGLTEETGLILPKR</sequence>
<evidence type="ECO:0000259" key="4">
    <source>
        <dbReference type="Pfam" id="PF25954"/>
    </source>
</evidence>
<name>A0A142EMV2_9BACT</name>
<evidence type="ECO:0000256" key="1">
    <source>
        <dbReference type="ARBA" id="ARBA00004196"/>
    </source>
</evidence>